<dbReference type="EMBL" id="BSYO01000006">
    <property type="protein sequence ID" value="GMH05988.1"/>
    <property type="molecule type" value="Genomic_DNA"/>
</dbReference>
<evidence type="ECO:0000256" key="1">
    <source>
        <dbReference type="SAM" id="MobiDB-lite"/>
    </source>
</evidence>
<proteinExistence type="predicted"/>
<protein>
    <submittedName>
        <fullName evidence="2">Uncharacterized protein</fullName>
    </submittedName>
</protein>
<dbReference type="Proteomes" id="UP001279734">
    <property type="component" value="Unassembled WGS sequence"/>
</dbReference>
<dbReference type="AlphaFoldDB" id="A0AAD3S7K0"/>
<comment type="caution">
    <text evidence="2">The sequence shown here is derived from an EMBL/GenBank/DDBJ whole genome shotgun (WGS) entry which is preliminary data.</text>
</comment>
<accession>A0AAD3S7K0</accession>
<organism evidence="2 3">
    <name type="scientific">Nepenthes gracilis</name>
    <name type="common">Slender pitcher plant</name>
    <dbReference type="NCBI Taxonomy" id="150966"/>
    <lineage>
        <taxon>Eukaryota</taxon>
        <taxon>Viridiplantae</taxon>
        <taxon>Streptophyta</taxon>
        <taxon>Embryophyta</taxon>
        <taxon>Tracheophyta</taxon>
        <taxon>Spermatophyta</taxon>
        <taxon>Magnoliopsida</taxon>
        <taxon>eudicotyledons</taxon>
        <taxon>Gunneridae</taxon>
        <taxon>Pentapetalae</taxon>
        <taxon>Caryophyllales</taxon>
        <taxon>Nepenthaceae</taxon>
        <taxon>Nepenthes</taxon>
    </lineage>
</organism>
<evidence type="ECO:0000313" key="3">
    <source>
        <dbReference type="Proteomes" id="UP001279734"/>
    </source>
</evidence>
<gene>
    <name evidence="2" type="ORF">Nepgr_007828</name>
</gene>
<name>A0AAD3S7K0_NEPGR</name>
<reference evidence="2" key="1">
    <citation type="submission" date="2023-05" db="EMBL/GenBank/DDBJ databases">
        <title>Nepenthes gracilis genome sequencing.</title>
        <authorList>
            <person name="Fukushima K."/>
        </authorList>
    </citation>
    <scope>NUCLEOTIDE SEQUENCE</scope>
    <source>
        <strain evidence="2">SING2019-196</strain>
    </source>
</reference>
<sequence>MPLKSVSTGCQIPLAPADSVRVGKGSWKAKSKSHSEVISAGPVPESNSFAALQSPEADTHLDPSAGVYVHHSAEAEAHTLAESITSDAGVSHEAVALLEGTRAAGSLPGPLEVLPDSHASGPIEVVDPDITPESISRIVQKYSLDGSPADLAWTSTMNKKATLDG</sequence>
<evidence type="ECO:0000313" key="2">
    <source>
        <dbReference type="EMBL" id="GMH05988.1"/>
    </source>
</evidence>
<keyword evidence="3" id="KW-1185">Reference proteome</keyword>
<feature type="region of interest" description="Disordered" evidence="1">
    <location>
        <begin position="23"/>
        <end position="48"/>
    </location>
</feature>